<sequence>MLACDPHQCLGMGFSTIDAHDHLVGRHGEGPKPAALVPFREGCQTASWRDAARQIQRKWEEALRKQEDTILPLLLDLLPNNARSADAEMIGPLLEPPAARRIWQYLLRESVDKEFFYSERSDVYIDREHYPGQPRQAPGTPASHAVADAACTLPHPDRRRGAARAFKDAKPYTIPDTTFARTVDRALRACSALLKFTDHIQVFYVRGLAGKVDVYFDKGQAEIQFMHQIGRRLRYLPHSIKLMPYPGGILVSWEDNETEAYRTLGSSGPEYHVVLHDDNCANTETALIHDKAALPSEVVPRHQSLAWFCSS</sequence>
<gene>
    <name evidence="1" type="ORF">BDV33DRAFT_198956</name>
</gene>
<dbReference type="Proteomes" id="UP000326799">
    <property type="component" value="Unassembled WGS sequence"/>
</dbReference>
<proteinExistence type="predicted"/>
<keyword evidence="2" id="KW-1185">Reference proteome</keyword>
<reference evidence="1 2" key="1">
    <citation type="submission" date="2019-04" db="EMBL/GenBank/DDBJ databases">
        <title>Fungal friends and foes A comparative genomics study of 23 Aspergillus species from section Flavi.</title>
        <authorList>
            <consortium name="DOE Joint Genome Institute"/>
            <person name="Kjaerbolling I."/>
            <person name="Vesth T.C."/>
            <person name="Frisvad J.C."/>
            <person name="Nybo J.L."/>
            <person name="Theobald S."/>
            <person name="Kildgaard S."/>
            <person name="Petersen T.I."/>
            <person name="Kuo A."/>
            <person name="Sato A."/>
            <person name="Lyhne E.K."/>
            <person name="Kogle M.E."/>
            <person name="Wiebenga A."/>
            <person name="Kun R.S."/>
            <person name="Lubbers R.J."/>
            <person name="Makela M.R."/>
            <person name="Barry K."/>
            <person name="Chovatia M."/>
            <person name="Clum A."/>
            <person name="Daum C."/>
            <person name="Haridas S."/>
            <person name="He G."/>
            <person name="LaButti K."/>
            <person name="Lipzen A."/>
            <person name="Mondo S."/>
            <person name="Pangilinan J."/>
            <person name="Riley R."/>
            <person name="Salamov A."/>
            <person name="Simmons B.A."/>
            <person name="Magnuson J.K."/>
            <person name="Henrissat B."/>
            <person name="Mortensen U.H."/>
            <person name="Larsen T.O."/>
            <person name="De vries R.P."/>
            <person name="Grigoriev I.V."/>
            <person name="Machida M."/>
            <person name="Baker S.E."/>
            <person name="Andersen M.R."/>
        </authorList>
    </citation>
    <scope>NUCLEOTIDE SEQUENCE [LARGE SCALE GENOMIC DNA]</scope>
    <source>
        <strain evidence="1 2">CBS 126849</strain>
    </source>
</reference>
<evidence type="ECO:0000313" key="1">
    <source>
        <dbReference type="EMBL" id="KAB8225113.1"/>
    </source>
</evidence>
<organism evidence="1 2">
    <name type="scientific">Aspergillus novoparasiticus</name>
    <dbReference type="NCBI Taxonomy" id="986946"/>
    <lineage>
        <taxon>Eukaryota</taxon>
        <taxon>Fungi</taxon>
        <taxon>Dikarya</taxon>
        <taxon>Ascomycota</taxon>
        <taxon>Pezizomycotina</taxon>
        <taxon>Eurotiomycetes</taxon>
        <taxon>Eurotiomycetidae</taxon>
        <taxon>Eurotiales</taxon>
        <taxon>Aspergillaceae</taxon>
        <taxon>Aspergillus</taxon>
        <taxon>Aspergillus subgen. Circumdati</taxon>
    </lineage>
</organism>
<name>A0A5N6F7U8_9EURO</name>
<protein>
    <submittedName>
        <fullName evidence="1">Uncharacterized protein</fullName>
    </submittedName>
</protein>
<dbReference type="AlphaFoldDB" id="A0A5N6F7U8"/>
<dbReference type="EMBL" id="ML733396">
    <property type="protein sequence ID" value="KAB8225113.1"/>
    <property type="molecule type" value="Genomic_DNA"/>
</dbReference>
<accession>A0A5N6F7U8</accession>
<evidence type="ECO:0000313" key="2">
    <source>
        <dbReference type="Proteomes" id="UP000326799"/>
    </source>
</evidence>